<accession>A0A365GVG6</accession>
<dbReference type="RefSeq" id="WP_111872057.1">
    <property type="nucleotide sequence ID" value="NZ_QLYX01000024.1"/>
</dbReference>
<evidence type="ECO:0000313" key="7">
    <source>
        <dbReference type="EMBL" id="RAY10817.1"/>
    </source>
</evidence>
<name>A0A365GVG6_9ACTN</name>
<evidence type="ECO:0000256" key="1">
    <source>
        <dbReference type="ARBA" id="ARBA00004141"/>
    </source>
</evidence>
<evidence type="ECO:0000313" key="8">
    <source>
        <dbReference type="Proteomes" id="UP000251891"/>
    </source>
</evidence>
<feature type="domain" description="DUF1707" evidence="6">
    <location>
        <begin position="10"/>
        <end position="61"/>
    </location>
</feature>
<evidence type="ECO:0000256" key="5">
    <source>
        <dbReference type="SAM" id="Phobius"/>
    </source>
</evidence>
<comment type="caution">
    <text evidence="7">The sequence shown here is derived from an EMBL/GenBank/DDBJ whole genome shotgun (WGS) entry which is preliminary data.</text>
</comment>
<keyword evidence="4 5" id="KW-0472">Membrane</keyword>
<organism evidence="7 8">
    <name type="scientific">Actinomadura craniellae</name>
    <dbReference type="NCBI Taxonomy" id="2231787"/>
    <lineage>
        <taxon>Bacteria</taxon>
        <taxon>Bacillati</taxon>
        <taxon>Actinomycetota</taxon>
        <taxon>Actinomycetes</taxon>
        <taxon>Streptosporangiales</taxon>
        <taxon>Thermomonosporaceae</taxon>
        <taxon>Actinomadura</taxon>
    </lineage>
</organism>
<dbReference type="InterPro" id="IPR019109">
    <property type="entry name" value="MamF_MmsF"/>
</dbReference>
<dbReference type="PANTHER" id="PTHR40763">
    <property type="entry name" value="MEMBRANE PROTEIN-RELATED"/>
    <property type="match status" value="1"/>
</dbReference>
<dbReference type="AlphaFoldDB" id="A0A365GVG6"/>
<feature type="transmembrane region" description="Helical" evidence="5">
    <location>
        <begin position="105"/>
        <end position="128"/>
    </location>
</feature>
<comment type="subcellular location">
    <subcellularLocation>
        <location evidence="1">Membrane</location>
        <topology evidence="1">Multi-pass membrane protein</topology>
    </subcellularLocation>
</comment>
<evidence type="ECO:0000256" key="4">
    <source>
        <dbReference type="ARBA" id="ARBA00023136"/>
    </source>
</evidence>
<evidence type="ECO:0000259" key="6">
    <source>
        <dbReference type="Pfam" id="PF08044"/>
    </source>
</evidence>
<reference evidence="7 8" key="1">
    <citation type="submission" date="2018-06" db="EMBL/GenBank/DDBJ databases">
        <title>Actinomadura craniellae sp. nov. isolated from marine sponge Craniella sp.</title>
        <authorList>
            <person name="Li L."/>
            <person name="Xu Q.H."/>
            <person name="Lin H.W."/>
            <person name="Lu Y.H."/>
        </authorList>
    </citation>
    <scope>NUCLEOTIDE SEQUENCE [LARGE SCALE GENOMIC DNA]</scope>
    <source>
        <strain evidence="7 8">LHW63021</strain>
    </source>
</reference>
<dbReference type="Pfam" id="PF09685">
    <property type="entry name" value="MamF_MmsF"/>
    <property type="match status" value="1"/>
</dbReference>
<keyword evidence="2 5" id="KW-0812">Transmembrane</keyword>
<sequence length="195" mass="20790">MNSSYQAGDLRVSDSEREPVLERLKDAYAEGRLDHDEFDMRMHLAMTAKTRADLAQVLGDLGGPAGMPGVQAPPVYAAPKHGVQARRGAGFEPWPGPAPTGEDRMLAALAHASGYATSFVGPLVFMLLSGKRSAFVRKNAVEALNFQLSVLLLVVATLGLGAIVYAVTWIIAGIAAVGALGGQSFRHPWILRLVR</sequence>
<gene>
    <name evidence="7" type="ORF">DPM19_33145</name>
</gene>
<dbReference type="InterPro" id="IPR012551">
    <property type="entry name" value="DUF1707_SHOCT-like"/>
</dbReference>
<proteinExistence type="predicted"/>
<keyword evidence="8" id="KW-1185">Reference proteome</keyword>
<dbReference type="PANTHER" id="PTHR40763:SF5">
    <property type="entry name" value="MEMBRANE PROTEIN"/>
    <property type="match status" value="1"/>
</dbReference>
<evidence type="ECO:0000256" key="3">
    <source>
        <dbReference type="ARBA" id="ARBA00022989"/>
    </source>
</evidence>
<dbReference type="Pfam" id="PF08044">
    <property type="entry name" value="DUF1707"/>
    <property type="match status" value="1"/>
</dbReference>
<evidence type="ECO:0000256" key="2">
    <source>
        <dbReference type="ARBA" id="ARBA00022692"/>
    </source>
</evidence>
<protein>
    <recommendedName>
        <fullName evidence="6">DUF1707 domain-containing protein</fullName>
    </recommendedName>
</protein>
<keyword evidence="3 5" id="KW-1133">Transmembrane helix</keyword>
<dbReference type="OrthoDB" id="3734539at2"/>
<dbReference type="EMBL" id="QLYX01000024">
    <property type="protein sequence ID" value="RAY10817.1"/>
    <property type="molecule type" value="Genomic_DNA"/>
</dbReference>
<dbReference type="Proteomes" id="UP000251891">
    <property type="component" value="Unassembled WGS sequence"/>
</dbReference>